<dbReference type="InterPro" id="IPR037041">
    <property type="entry name" value="Trigger_fac_C_sf"/>
</dbReference>
<dbReference type="GO" id="GO:0044183">
    <property type="term" value="F:protein folding chaperone"/>
    <property type="evidence" value="ECO:0007669"/>
    <property type="project" value="TreeGrafter"/>
</dbReference>
<evidence type="ECO:0000313" key="15">
    <source>
        <dbReference type="EMBL" id="QCU90091.1"/>
    </source>
</evidence>
<dbReference type="InterPro" id="IPR008881">
    <property type="entry name" value="Trigger_fac_ribosome-bd_bac"/>
</dbReference>
<dbReference type="Gene3D" id="3.30.70.1050">
    <property type="entry name" value="Trigger factor ribosome-binding domain"/>
    <property type="match status" value="1"/>
</dbReference>
<dbReference type="GO" id="GO:0043022">
    <property type="term" value="F:ribosome binding"/>
    <property type="evidence" value="ECO:0007669"/>
    <property type="project" value="TreeGrafter"/>
</dbReference>
<dbReference type="PIRSF" id="PIRSF003095">
    <property type="entry name" value="Trigger_factor"/>
    <property type="match status" value="1"/>
</dbReference>
<evidence type="ECO:0000256" key="5">
    <source>
        <dbReference type="ARBA" id="ARBA00022618"/>
    </source>
</evidence>
<dbReference type="SUPFAM" id="SSF102735">
    <property type="entry name" value="Trigger factor ribosome-binding domain"/>
    <property type="match status" value="1"/>
</dbReference>
<dbReference type="Pfam" id="PF05698">
    <property type="entry name" value="Trigger_C"/>
    <property type="match status" value="1"/>
</dbReference>
<evidence type="ECO:0000256" key="9">
    <source>
        <dbReference type="ARBA" id="ARBA00023306"/>
    </source>
</evidence>
<dbReference type="GO" id="GO:0015031">
    <property type="term" value="P:protein transport"/>
    <property type="evidence" value="ECO:0007669"/>
    <property type="project" value="UniProtKB-UniRule"/>
</dbReference>
<dbReference type="HAMAP" id="MF_00303">
    <property type="entry name" value="Trigger_factor_Tig"/>
    <property type="match status" value="1"/>
</dbReference>
<dbReference type="SUPFAM" id="SSF109998">
    <property type="entry name" value="Triger factor/SurA peptide-binding domain-like"/>
    <property type="match status" value="1"/>
</dbReference>
<dbReference type="Gene3D" id="3.10.50.40">
    <property type="match status" value="1"/>
</dbReference>
<evidence type="ECO:0000256" key="1">
    <source>
        <dbReference type="ARBA" id="ARBA00000971"/>
    </source>
</evidence>
<accession>A0A4P9K5L2</accession>
<dbReference type="RefSeq" id="WP_138564768.1">
    <property type="nucleotide sequence ID" value="NZ_CP040602.1"/>
</dbReference>
<evidence type="ECO:0000256" key="13">
    <source>
        <dbReference type="RuleBase" id="RU003914"/>
    </source>
</evidence>
<dbReference type="EC" id="5.2.1.8" evidence="3 11"/>
<evidence type="ECO:0000256" key="3">
    <source>
        <dbReference type="ARBA" id="ARBA00013194"/>
    </source>
</evidence>
<dbReference type="InterPro" id="IPR046357">
    <property type="entry name" value="PPIase_dom_sf"/>
</dbReference>
<comment type="subcellular location">
    <subcellularLocation>
        <location evidence="11">Cytoplasm</location>
    </subcellularLocation>
    <text evidence="11">About half TF is bound to the ribosome near the polypeptide exit tunnel while the other half is free in the cytoplasm.</text>
</comment>
<keyword evidence="16" id="KW-1185">Reference proteome</keyword>
<reference evidence="15 16" key="1">
    <citation type="submission" date="2019-05" db="EMBL/GenBank/DDBJ databases">
        <title>Thiomicrorhabdus sediminis sp. nov, a novel sulfur-oxidizing bacterium isolated from coastal sediment.</title>
        <authorList>
            <person name="Liu X."/>
        </authorList>
    </citation>
    <scope>NUCLEOTIDE SEQUENCE [LARGE SCALE GENOMIC DNA]</scope>
    <source>
        <strain evidence="15 16">G1</strain>
    </source>
</reference>
<comment type="domain">
    <text evidence="11">Consists of 3 domains; the N-terminus binds the ribosome, the middle domain has PPIase activity, while the C-terminus has intrinsic chaperone activity on its own.</text>
</comment>
<evidence type="ECO:0000256" key="8">
    <source>
        <dbReference type="ARBA" id="ARBA00023235"/>
    </source>
</evidence>
<evidence type="ECO:0000256" key="4">
    <source>
        <dbReference type="ARBA" id="ARBA00016902"/>
    </source>
</evidence>
<dbReference type="InterPro" id="IPR036611">
    <property type="entry name" value="Trigger_fac_ribosome-bd_sf"/>
</dbReference>
<dbReference type="InterPro" id="IPR027304">
    <property type="entry name" value="Trigger_fact/SurA_dom_sf"/>
</dbReference>
<feature type="domain" description="PPIase FKBP-type" evidence="14">
    <location>
        <begin position="164"/>
        <end position="246"/>
    </location>
</feature>
<dbReference type="InterPro" id="IPR005215">
    <property type="entry name" value="Trig_fac"/>
</dbReference>
<dbReference type="Pfam" id="PF05697">
    <property type="entry name" value="Trigger_N"/>
    <property type="match status" value="1"/>
</dbReference>
<name>A0A4P9K5L2_9GAMM</name>
<evidence type="ECO:0000313" key="16">
    <source>
        <dbReference type="Proteomes" id="UP000304864"/>
    </source>
</evidence>
<comment type="similarity">
    <text evidence="2 11 13">Belongs to the FKBP-type PPIase family. Tig subfamily.</text>
</comment>
<keyword evidence="9 11" id="KW-0131">Cell cycle</keyword>
<dbReference type="OrthoDB" id="9767721at2"/>
<dbReference type="PROSITE" id="PS50059">
    <property type="entry name" value="FKBP_PPIASE"/>
    <property type="match status" value="1"/>
</dbReference>
<keyword evidence="8 11" id="KW-0413">Isomerase</keyword>
<dbReference type="AlphaFoldDB" id="A0A4P9K5L2"/>
<dbReference type="GO" id="GO:0005737">
    <property type="term" value="C:cytoplasm"/>
    <property type="evidence" value="ECO:0007669"/>
    <property type="project" value="UniProtKB-SubCell"/>
</dbReference>
<keyword evidence="7 11" id="KW-0143">Chaperone</keyword>
<evidence type="ECO:0000256" key="12">
    <source>
        <dbReference type="PROSITE-ProRule" id="PRU00277"/>
    </source>
</evidence>
<dbReference type="GO" id="GO:0043335">
    <property type="term" value="P:protein unfolding"/>
    <property type="evidence" value="ECO:0007669"/>
    <property type="project" value="TreeGrafter"/>
</dbReference>
<evidence type="ECO:0000259" key="14">
    <source>
        <dbReference type="PROSITE" id="PS50059"/>
    </source>
</evidence>
<comment type="catalytic activity">
    <reaction evidence="1 11 12">
        <text>[protein]-peptidylproline (omega=180) = [protein]-peptidylproline (omega=0)</text>
        <dbReference type="Rhea" id="RHEA:16237"/>
        <dbReference type="Rhea" id="RHEA-COMP:10747"/>
        <dbReference type="Rhea" id="RHEA-COMP:10748"/>
        <dbReference type="ChEBI" id="CHEBI:83833"/>
        <dbReference type="ChEBI" id="CHEBI:83834"/>
        <dbReference type="EC" id="5.2.1.8"/>
    </reaction>
</comment>
<evidence type="ECO:0000256" key="6">
    <source>
        <dbReference type="ARBA" id="ARBA00023110"/>
    </source>
</evidence>
<dbReference type="GO" id="GO:0003755">
    <property type="term" value="F:peptidyl-prolyl cis-trans isomerase activity"/>
    <property type="evidence" value="ECO:0007669"/>
    <property type="project" value="UniProtKB-UniRule"/>
</dbReference>
<dbReference type="SUPFAM" id="SSF54534">
    <property type="entry name" value="FKBP-like"/>
    <property type="match status" value="1"/>
</dbReference>
<dbReference type="PANTHER" id="PTHR30560:SF3">
    <property type="entry name" value="TRIGGER FACTOR-LIKE PROTEIN TIG, CHLOROPLASTIC"/>
    <property type="match status" value="1"/>
</dbReference>
<evidence type="ECO:0000256" key="11">
    <source>
        <dbReference type="HAMAP-Rule" id="MF_00303"/>
    </source>
</evidence>
<evidence type="ECO:0000256" key="10">
    <source>
        <dbReference type="ARBA" id="ARBA00029986"/>
    </source>
</evidence>
<dbReference type="InterPro" id="IPR001179">
    <property type="entry name" value="PPIase_FKBP_dom"/>
</dbReference>
<dbReference type="PANTHER" id="PTHR30560">
    <property type="entry name" value="TRIGGER FACTOR CHAPERONE AND PEPTIDYL-PROLYL CIS/TRANS ISOMERASE"/>
    <property type="match status" value="1"/>
</dbReference>
<dbReference type="Gene3D" id="1.10.3120.10">
    <property type="entry name" value="Trigger factor, C-terminal domain"/>
    <property type="match status" value="1"/>
</dbReference>
<gene>
    <name evidence="11" type="primary">tig</name>
    <name evidence="15" type="ORF">FE785_05305</name>
</gene>
<comment type="function">
    <text evidence="11">Involved in protein export. Acts as a chaperone by maintaining the newly synthesized protein in an open conformation. Functions as a peptidyl-prolyl cis-trans isomerase.</text>
</comment>
<organism evidence="15 16">
    <name type="scientific">Thiomicrorhabdus sediminis</name>
    <dbReference type="NCBI Taxonomy" id="2580412"/>
    <lineage>
        <taxon>Bacteria</taxon>
        <taxon>Pseudomonadati</taxon>
        <taxon>Pseudomonadota</taxon>
        <taxon>Gammaproteobacteria</taxon>
        <taxon>Thiotrichales</taxon>
        <taxon>Piscirickettsiaceae</taxon>
        <taxon>Thiomicrorhabdus</taxon>
    </lineage>
</organism>
<dbReference type="Proteomes" id="UP000304864">
    <property type="component" value="Chromosome"/>
</dbReference>
<dbReference type="NCBIfam" id="TIGR00115">
    <property type="entry name" value="tig"/>
    <property type="match status" value="1"/>
</dbReference>
<evidence type="ECO:0000256" key="2">
    <source>
        <dbReference type="ARBA" id="ARBA00005464"/>
    </source>
</evidence>
<sequence>MQVTVEKPEQGLEHKMTVSFPSDNMTADVNKRLNEIRRTVKMDGFRPGKVPLNVVKQRHGAQVQQEIMGQALQKAFYDATEQEGIQVAGYPVFENLDDKDGEVTFTARFEVYPQITLPEFSGVKMETITAEVTDADVTKMIDRLREQRMAWKPSKSAAKKAKKGEQVIIDFLGKIDGEAFDGGSAENVPLELGSGRMIPGFEDGIIGMKKGEEKVIEVSFPEDYHAENLKGKAATFDVTVHSISTKVLPEIDEEFVQSFGIEAGTEEALKTEIKDSMEKELKRAVDAHNRNAAMEAVQTVVDVELPKALVDQEVKSLMDRTVQNLQQQGMKAEDVNIESSHFEDEARQRVKLGLIIGDIIKANNLEASNEDVEAFISEQASSYEDPKEVIDWYAKNPGARSEIRAVLVENKVAEKIISEAKVKEVKKSFDDVINTQQGA</sequence>
<protein>
    <recommendedName>
        <fullName evidence="4 11">Trigger factor</fullName>
        <shortName evidence="11">TF</shortName>
        <ecNumber evidence="3 11">5.2.1.8</ecNumber>
    </recommendedName>
    <alternativeName>
        <fullName evidence="10 11">PPIase</fullName>
    </alternativeName>
</protein>
<evidence type="ECO:0000256" key="7">
    <source>
        <dbReference type="ARBA" id="ARBA00023186"/>
    </source>
</evidence>
<proteinExistence type="inferred from homology"/>
<dbReference type="FunFam" id="3.10.50.40:FF:000001">
    <property type="entry name" value="Trigger factor"/>
    <property type="match status" value="1"/>
</dbReference>
<dbReference type="KEGG" id="thig:FE785_05305"/>
<dbReference type="InterPro" id="IPR008880">
    <property type="entry name" value="Trigger_fac_C"/>
</dbReference>
<dbReference type="GO" id="GO:0051301">
    <property type="term" value="P:cell division"/>
    <property type="evidence" value="ECO:0007669"/>
    <property type="project" value="UniProtKB-KW"/>
</dbReference>
<dbReference type="GO" id="GO:0051083">
    <property type="term" value="P:'de novo' cotranslational protein folding"/>
    <property type="evidence" value="ECO:0007669"/>
    <property type="project" value="TreeGrafter"/>
</dbReference>
<dbReference type="EMBL" id="CP040602">
    <property type="protein sequence ID" value="QCU90091.1"/>
    <property type="molecule type" value="Genomic_DNA"/>
</dbReference>
<dbReference type="Pfam" id="PF00254">
    <property type="entry name" value="FKBP_C"/>
    <property type="match status" value="1"/>
</dbReference>
<keyword evidence="5 11" id="KW-0132">Cell division</keyword>
<keyword evidence="6 11" id="KW-0697">Rotamase</keyword>
<keyword evidence="11" id="KW-0963">Cytoplasm</keyword>